<protein>
    <recommendedName>
        <fullName evidence="10">Imidazole glycerol phosphate synthase subunit HisH</fullName>
        <ecNumber evidence="10">4.3.2.10</ecNumber>
    </recommendedName>
    <alternativeName>
        <fullName evidence="10">IGP synthase glutaminase subunit</fullName>
        <ecNumber evidence="10">3.5.1.2</ecNumber>
    </alternativeName>
    <alternativeName>
        <fullName evidence="10">IGP synthase subunit HisH</fullName>
    </alternativeName>
    <alternativeName>
        <fullName evidence="10">ImGP synthase subunit HisH</fullName>
        <shortName evidence="10">IGPS subunit HisH</shortName>
    </alternativeName>
</protein>
<name>A0A840WJ62_9RHOB</name>
<dbReference type="PANTHER" id="PTHR42701:SF1">
    <property type="entry name" value="IMIDAZOLE GLYCEROL PHOSPHATE SYNTHASE SUBUNIT HISH"/>
    <property type="match status" value="1"/>
</dbReference>
<organism evidence="13 14">
    <name type="scientific">Rubricella aquisinus</name>
    <dbReference type="NCBI Taxonomy" id="2028108"/>
    <lineage>
        <taxon>Bacteria</taxon>
        <taxon>Pseudomonadati</taxon>
        <taxon>Pseudomonadota</taxon>
        <taxon>Alphaproteobacteria</taxon>
        <taxon>Rhodobacterales</taxon>
        <taxon>Paracoccaceae</taxon>
        <taxon>Rubricella</taxon>
    </lineage>
</organism>
<dbReference type="SUPFAM" id="SSF52317">
    <property type="entry name" value="Class I glutamine amidotransferase-like"/>
    <property type="match status" value="1"/>
</dbReference>
<comment type="catalytic activity">
    <reaction evidence="9 10">
        <text>L-glutamine + H2O = L-glutamate + NH4(+)</text>
        <dbReference type="Rhea" id="RHEA:15889"/>
        <dbReference type="ChEBI" id="CHEBI:15377"/>
        <dbReference type="ChEBI" id="CHEBI:28938"/>
        <dbReference type="ChEBI" id="CHEBI:29985"/>
        <dbReference type="ChEBI" id="CHEBI:58359"/>
        <dbReference type="EC" id="3.5.1.2"/>
    </reaction>
</comment>
<dbReference type="PANTHER" id="PTHR42701">
    <property type="entry name" value="IMIDAZOLE GLYCEROL PHOSPHATE SYNTHASE SUBUNIT HISH"/>
    <property type="match status" value="1"/>
</dbReference>
<dbReference type="UniPathway" id="UPA00031">
    <property type="reaction ID" value="UER00010"/>
</dbReference>
<keyword evidence="13" id="KW-0328">Glycosyltransferase</keyword>
<dbReference type="GO" id="GO:0005737">
    <property type="term" value="C:cytoplasm"/>
    <property type="evidence" value="ECO:0007669"/>
    <property type="project" value="UniProtKB-SubCell"/>
</dbReference>
<keyword evidence="6 10" id="KW-0368">Histidine biosynthesis</keyword>
<dbReference type="InterPro" id="IPR017926">
    <property type="entry name" value="GATASE"/>
</dbReference>
<dbReference type="PROSITE" id="PS51273">
    <property type="entry name" value="GATASE_TYPE_1"/>
    <property type="match status" value="1"/>
</dbReference>
<evidence type="ECO:0000313" key="14">
    <source>
        <dbReference type="Proteomes" id="UP000553766"/>
    </source>
</evidence>
<feature type="domain" description="Glutamine amidotransferase" evidence="12">
    <location>
        <begin position="9"/>
        <end position="200"/>
    </location>
</feature>
<evidence type="ECO:0000256" key="8">
    <source>
        <dbReference type="ARBA" id="ARBA00047838"/>
    </source>
</evidence>
<dbReference type="GO" id="GO:0016829">
    <property type="term" value="F:lyase activity"/>
    <property type="evidence" value="ECO:0007669"/>
    <property type="project" value="UniProtKB-KW"/>
</dbReference>
<feature type="active site" description="Nucleophile" evidence="10 11">
    <location>
        <position position="85"/>
    </location>
</feature>
<evidence type="ECO:0000259" key="12">
    <source>
        <dbReference type="Pfam" id="PF00117"/>
    </source>
</evidence>
<dbReference type="GO" id="GO:0000105">
    <property type="term" value="P:L-histidine biosynthetic process"/>
    <property type="evidence" value="ECO:0007669"/>
    <property type="project" value="UniProtKB-UniRule"/>
</dbReference>
<evidence type="ECO:0000313" key="13">
    <source>
        <dbReference type="EMBL" id="MBB5514551.1"/>
    </source>
</evidence>
<sequence length="209" mass="22814">MASSNVVTIVDYGMGNIGSLINMFRRIGVQSEVASDLRSIGQARKIMLPGVGAFGAAMDRIDALGLREVLRAKALEEQIPFMGICLGMQLLTRSSAESPGAKGLDLIPADTVRFPRVQGLKVPHMGWNEVSVTHPTALTTPLPPEPRFYFVHSYYVKADDPADVMLRCHYGLDFDAGLHRGNIYGAQFHPEKSHKFGMALLKGFAEVPC</sequence>
<dbReference type="InterPro" id="IPR010139">
    <property type="entry name" value="Imidazole-glycPsynth_HisH"/>
</dbReference>
<dbReference type="GO" id="GO:0000107">
    <property type="term" value="F:imidazoleglycerol-phosphate synthase activity"/>
    <property type="evidence" value="ECO:0007669"/>
    <property type="project" value="UniProtKB-UniRule"/>
</dbReference>
<comment type="subcellular location">
    <subcellularLocation>
        <location evidence="10">Cytoplasm</location>
    </subcellularLocation>
</comment>
<dbReference type="GO" id="GO:0004359">
    <property type="term" value="F:glutaminase activity"/>
    <property type="evidence" value="ECO:0007669"/>
    <property type="project" value="UniProtKB-EC"/>
</dbReference>
<dbReference type="NCBIfam" id="TIGR01855">
    <property type="entry name" value="IMP_synth_hisH"/>
    <property type="match status" value="1"/>
</dbReference>
<dbReference type="Gene3D" id="3.40.50.880">
    <property type="match status" value="1"/>
</dbReference>
<evidence type="ECO:0000256" key="7">
    <source>
        <dbReference type="ARBA" id="ARBA00023239"/>
    </source>
</evidence>
<evidence type="ECO:0000256" key="10">
    <source>
        <dbReference type="HAMAP-Rule" id="MF_00278"/>
    </source>
</evidence>
<comment type="pathway">
    <text evidence="1 10">Amino-acid biosynthesis; L-histidine biosynthesis; L-histidine from 5-phospho-alpha-D-ribose 1-diphosphate: step 5/9.</text>
</comment>
<keyword evidence="7 10" id="KW-0456">Lyase</keyword>
<comment type="caution">
    <text evidence="13">The sequence shown here is derived from an EMBL/GenBank/DDBJ whole genome shotgun (WGS) entry which is preliminary data.</text>
</comment>
<evidence type="ECO:0000256" key="6">
    <source>
        <dbReference type="ARBA" id="ARBA00023102"/>
    </source>
</evidence>
<dbReference type="PIRSF" id="PIRSF000495">
    <property type="entry name" value="Amidotransf_hisH"/>
    <property type="match status" value="1"/>
</dbReference>
<gene>
    <name evidence="10" type="primary">hisH</name>
    <name evidence="13" type="ORF">FHS89_000549</name>
</gene>
<dbReference type="InterPro" id="IPR029062">
    <property type="entry name" value="Class_I_gatase-like"/>
</dbReference>
<keyword evidence="13" id="KW-0808">Transferase</keyword>
<dbReference type="AlphaFoldDB" id="A0A840WJ62"/>
<dbReference type="HAMAP" id="MF_00278">
    <property type="entry name" value="HisH"/>
    <property type="match status" value="1"/>
</dbReference>
<evidence type="ECO:0000256" key="9">
    <source>
        <dbReference type="ARBA" id="ARBA00049534"/>
    </source>
</evidence>
<dbReference type="EC" id="3.5.1.2" evidence="10"/>
<dbReference type="RefSeq" id="WP_184008222.1">
    <property type="nucleotide sequence ID" value="NZ_JACIJS010000001.1"/>
</dbReference>
<accession>A0A840WJ62</accession>
<feature type="active site" evidence="10 11">
    <location>
        <position position="191"/>
    </location>
</feature>
<evidence type="ECO:0000256" key="1">
    <source>
        <dbReference type="ARBA" id="ARBA00005091"/>
    </source>
</evidence>
<comment type="function">
    <text evidence="10">IGPS catalyzes the conversion of PRFAR and glutamine to IGP, AICAR and glutamate. The HisH subunit catalyzes the hydrolysis of glutamine to glutamate and ammonia as part of the synthesis of IGP and AICAR. The resulting ammonia molecule is channeled to the active site of HisF.</text>
</comment>
<feature type="active site" evidence="10 11">
    <location>
        <position position="189"/>
    </location>
</feature>
<evidence type="ECO:0000256" key="3">
    <source>
        <dbReference type="ARBA" id="ARBA00022605"/>
    </source>
</evidence>
<dbReference type="Proteomes" id="UP000553766">
    <property type="component" value="Unassembled WGS sequence"/>
</dbReference>
<evidence type="ECO:0000256" key="5">
    <source>
        <dbReference type="ARBA" id="ARBA00022962"/>
    </source>
</evidence>
<reference evidence="13 14" key="1">
    <citation type="submission" date="2020-08" db="EMBL/GenBank/DDBJ databases">
        <title>Genomic Encyclopedia of Type Strains, Phase IV (KMG-IV): sequencing the most valuable type-strain genomes for metagenomic binning, comparative biology and taxonomic classification.</title>
        <authorList>
            <person name="Goeker M."/>
        </authorList>
    </citation>
    <scope>NUCLEOTIDE SEQUENCE [LARGE SCALE GENOMIC DNA]</scope>
    <source>
        <strain evidence="13 14">DSM 103377</strain>
    </source>
</reference>
<comment type="catalytic activity">
    <reaction evidence="8 10">
        <text>5-[(5-phospho-1-deoxy-D-ribulos-1-ylimino)methylamino]-1-(5-phospho-beta-D-ribosyl)imidazole-4-carboxamide + L-glutamine = D-erythro-1-(imidazol-4-yl)glycerol 3-phosphate + 5-amino-1-(5-phospho-beta-D-ribosyl)imidazole-4-carboxamide + L-glutamate + H(+)</text>
        <dbReference type="Rhea" id="RHEA:24793"/>
        <dbReference type="ChEBI" id="CHEBI:15378"/>
        <dbReference type="ChEBI" id="CHEBI:29985"/>
        <dbReference type="ChEBI" id="CHEBI:58278"/>
        <dbReference type="ChEBI" id="CHEBI:58359"/>
        <dbReference type="ChEBI" id="CHEBI:58475"/>
        <dbReference type="ChEBI" id="CHEBI:58525"/>
        <dbReference type="EC" id="4.3.2.10"/>
    </reaction>
</comment>
<keyword evidence="14" id="KW-1185">Reference proteome</keyword>
<dbReference type="CDD" id="cd01748">
    <property type="entry name" value="GATase1_IGP_Synthase"/>
    <property type="match status" value="1"/>
</dbReference>
<keyword evidence="5 10" id="KW-0315">Glutamine amidotransferase</keyword>
<keyword evidence="3 10" id="KW-0028">Amino-acid biosynthesis</keyword>
<keyword evidence="4 10" id="KW-0378">Hydrolase</keyword>
<dbReference type="Pfam" id="PF00117">
    <property type="entry name" value="GATase"/>
    <property type="match status" value="1"/>
</dbReference>
<evidence type="ECO:0000256" key="11">
    <source>
        <dbReference type="PIRSR" id="PIRSR000495-1"/>
    </source>
</evidence>
<keyword evidence="10" id="KW-0963">Cytoplasm</keyword>
<proteinExistence type="inferred from homology"/>
<evidence type="ECO:0000256" key="4">
    <source>
        <dbReference type="ARBA" id="ARBA00022801"/>
    </source>
</evidence>
<evidence type="ECO:0000256" key="2">
    <source>
        <dbReference type="ARBA" id="ARBA00011152"/>
    </source>
</evidence>
<comment type="subunit">
    <text evidence="2 10">Heterodimer of HisH and HisF.</text>
</comment>
<dbReference type="EC" id="4.3.2.10" evidence="10"/>
<dbReference type="EMBL" id="JACIJS010000001">
    <property type="protein sequence ID" value="MBB5514551.1"/>
    <property type="molecule type" value="Genomic_DNA"/>
</dbReference>